<dbReference type="EMBL" id="CM047580">
    <property type="protein sequence ID" value="KAI9920787.1"/>
    <property type="molecule type" value="Genomic_DNA"/>
</dbReference>
<keyword evidence="2" id="KW-1185">Reference proteome</keyword>
<comment type="caution">
    <text evidence="1">The sequence shown here is derived from an EMBL/GenBank/DDBJ whole genome shotgun (WGS) entry which is preliminary data.</text>
</comment>
<proteinExistence type="predicted"/>
<dbReference type="Proteomes" id="UP001163321">
    <property type="component" value="Chromosome 1"/>
</dbReference>
<sequence length="277" mass="32696">MLEIQREEEQQRESFQAKIAQLETRYHRHELLRDGILSAIRRMQTWLSSSVYQQASQDTREVIDLKVTSAKEKIDLIKVERCQKEWKAKHEQLVLLRDSVNRAMNDNALNVLTRQTEIKVRCNNYNLESILEYLTEEERKVAAKRAISSVSHFFTKDELRSSQSREILARIQEQLQLASDKESLETSLDKELRKRAQLFQHILNGLTEYRHDEMTEHEFMEKNEQNLKYCEEIISRICDALRAKQSQRTSIAEILASIESLDTAKDVIRRLIVELYS</sequence>
<accession>A0ACC0WQZ2</accession>
<organism evidence="1 2">
    <name type="scientific">Peronosclerospora sorghi</name>
    <dbReference type="NCBI Taxonomy" id="230839"/>
    <lineage>
        <taxon>Eukaryota</taxon>
        <taxon>Sar</taxon>
        <taxon>Stramenopiles</taxon>
        <taxon>Oomycota</taxon>
        <taxon>Peronosporomycetes</taxon>
        <taxon>Peronosporales</taxon>
        <taxon>Peronosporaceae</taxon>
        <taxon>Peronosclerospora</taxon>
    </lineage>
</organism>
<evidence type="ECO:0000313" key="2">
    <source>
        <dbReference type="Proteomes" id="UP001163321"/>
    </source>
</evidence>
<evidence type="ECO:0000313" key="1">
    <source>
        <dbReference type="EMBL" id="KAI9920787.1"/>
    </source>
</evidence>
<reference evidence="1 2" key="1">
    <citation type="journal article" date="2022" name="bioRxiv">
        <title>The genome of the oomycete Peronosclerospora sorghi, a cosmopolitan pathogen of maize and sorghum, is inflated with dispersed pseudogenes.</title>
        <authorList>
            <person name="Fletcher K."/>
            <person name="Martin F."/>
            <person name="Isakeit T."/>
            <person name="Cavanaugh K."/>
            <person name="Magill C."/>
            <person name="Michelmore R."/>
        </authorList>
    </citation>
    <scope>NUCLEOTIDE SEQUENCE [LARGE SCALE GENOMIC DNA]</scope>
    <source>
        <strain evidence="1">P6</strain>
    </source>
</reference>
<protein>
    <submittedName>
        <fullName evidence="1">Uncharacterized protein</fullName>
    </submittedName>
</protein>
<gene>
    <name evidence="1" type="ORF">PsorP6_001774</name>
</gene>
<name>A0ACC0WQZ2_9STRA</name>